<dbReference type="InterPro" id="IPR050921">
    <property type="entry name" value="T4SS_GSP_E_ATPase"/>
</dbReference>
<dbReference type="SUPFAM" id="SSF52540">
    <property type="entry name" value="P-loop containing nucleoside triphosphate hydrolases"/>
    <property type="match status" value="1"/>
</dbReference>
<evidence type="ECO:0000313" key="4">
    <source>
        <dbReference type="Proteomes" id="UP000316196"/>
    </source>
</evidence>
<dbReference type="GO" id="GO:0016887">
    <property type="term" value="F:ATP hydrolysis activity"/>
    <property type="evidence" value="ECO:0007669"/>
    <property type="project" value="InterPro"/>
</dbReference>
<dbReference type="Proteomes" id="UP000316196">
    <property type="component" value="Unassembled WGS sequence"/>
</dbReference>
<comment type="similarity">
    <text evidence="1">Belongs to the GSP E family.</text>
</comment>
<dbReference type="RefSeq" id="WP_142094008.1">
    <property type="nucleotide sequence ID" value="NZ_BAAAMD010000002.1"/>
</dbReference>
<keyword evidence="4" id="KW-1185">Reference proteome</keyword>
<name>A0A542ZCZ0_9ACTN</name>
<reference evidence="3 4" key="1">
    <citation type="submission" date="2019-06" db="EMBL/GenBank/DDBJ databases">
        <title>Sequencing the genomes of 1000 actinobacteria strains.</title>
        <authorList>
            <person name="Klenk H.-P."/>
        </authorList>
    </citation>
    <scope>NUCLEOTIDE SEQUENCE [LARGE SCALE GENOMIC DNA]</scope>
    <source>
        <strain evidence="3 4">DSM 8251</strain>
    </source>
</reference>
<dbReference type="AlphaFoldDB" id="A0A542ZCZ0"/>
<evidence type="ECO:0000313" key="3">
    <source>
        <dbReference type="EMBL" id="TQL58192.1"/>
    </source>
</evidence>
<gene>
    <name evidence="3" type="ORF">FB460_2046</name>
</gene>
<sequence length="386" mass="40919">MRKDDLAGIRRRLATLGRSPMPEDVAAAMRAEGLVVSDAALMDCVETLRRDSVGAGVLEPLLRSEGVTDVLVNGPSEVFIDRGEGLERTGVTFADDAEVRRLAARMAASAGRRFDEGAPFVDSRLPDGTRVHAILASVADPGTCLSLRVPARRRLSLDEWVERGSVPAQGAALLREVVASRLAFLVCGGTGTGKTTLLASMLAEMPSNERLVVVEDSRELNPEHPHCVRLEARAANAEGAGAVTLTDLVRQALRMRPDRLAVGEVRGAELTDLLTALNTGHEGGCGTIHANSAADVPARLTALAALGGLSPQALVAQASAALDVVVPLRRRDGRRQVTGIHVLRRAGTVRAAGEWSELEVVPAVEFEDGRCVPGPAIDELRRMCGR</sequence>
<accession>A0A542ZCZ0</accession>
<evidence type="ECO:0000256" key="1">
    <source>
        <dbReference type="ARBA" id="ARBA00006611"/>
    </source>
</evidence>
<dbReference type="Pfam" id="PF00437">
    <property type="entry name" value="T2SSE"/>
    <property type="match status" value="1"/>
</dbReference>
<dbReference type="InterPro" id="IPR022399">
    <property type="entry name" value="TadA-like_ATPase"/>
</dbReference>
<dbReference type="CDD" id="cd01130">
    <property type="entry name" value="VirB11-like_ATPase"/>
    <property type="match status" value="1"/>
</dbReference>
<dbReference type="PANTHER" id="PTHR30486">
    <property type="entry name" value="TWITCHING MOTILITY PROTEIN PILT"/>
    <property type="match status" value="1"/>
</dbReference>
<dbReference type="InterPro" id="IPR001482">
    <property type="entry name" value="T2SS/T4SS_dom"/>
</dbReference>
<proteinExistence type="inferred from homology"/>
<dbReference type="Gene3D" id="3.40.50.300">
    <property type="entry name" value="P-loop containing nucleotide triphosphate hydrolases"/>
    <property type="match status" value="1"/>
</dbReference>
<dbReference type="PANTHER" id="PTHR30486:SF6">
    <property type="entry name" value="TYPE IV PILUS RETRACTATION ATPASE PILT"/>
    <property type="match status" value="1"/>
</dbReference>
<dbReference type="InterPro" id="IPR027417">
    <property type="entry name" value="P-loop_NTPase"/>
</dbReference>
<dbReference type="Gene3D" id="3.30.450.380">
    <property type="match status" value="1"/>
</dbReference>
<feature type="domain" description="Bacterial type II secretion system protein E" evidence="2">
    <location>
        <begin position="54"/>
        <end position="325"/>
    </location>
</feature>
<dbReference type="OrthoDB" id="9810761at2"/>
<dbReference type="NCBIfam" id="TIGR03819">
    <property type="entry name" value="heli_sec_ATPase"/>
    <property type="match status" value="1"/>
</dbReference>
<protein>
    <submittedName>
        <fullName evidence="3">Pilus assembly protein CpaF</fullName>
    </submittedName>
</protein>
<dbReference type="EMBL" id="VFOR01000002">
    <property type="protein sequence ID" value="TQL58192.1"/>
    <property type="molecule type" value="Genomic_DNA"/>
</dbReference>
<organism evidence="3 4">
    <name type="scientific">Propioniferax innocua</name>
    <dbReference type="NCBI Taxonomy" id="1753"/>
    <lineage>
        <taxon>Bacteria</taxon>
        <taxon>Bacillati</taxon>
        <taxon>Actinomycetota</taxon>
        <taxon>Actinomycetes</taxon>
        <taxon>Propionibacteriales</taxon>
        <taxon>Propionibacteriaceae</taxon>
        <taxon>Propioniferax</taxon>
    </lineage>
</organism>
<evidence type="ECO:0000259" key="2">
    <source>
        <dbReference type="Pfam" id="PF00437"/>
    </source>
</evidence>
<comment type="caution">
    <text evidence="3">The sequence shown here is derived from an EMBL/GenBank/DDBJ whole genome shotgun (WGS) entry which is preliminary data.</text>
</comment>